<dbReference type="SUPFAM" id="SSF53474">
    <property type="entry name" value="alpha/beta-Hydrolases"/>
    <property type="match status" value="1"/>
</dbReference>
<dbReference type="EMBL" id="JAQQWE010000001">
    <property type="protein sequence ID" value="KAK7967594.1"/>
    <property type="molecule type" value="Genomic_DNA"/>
</dbReference>
<dbReference type="PANTHER" id="PTHR11559">
    <property type="entry name" value="CARBOXYLESTERASE"/>
    <property type="match status" value="1"/>
</dbReference>
<feature type="chain" id="PRO_5044986901" description="Carboxylic ester hydrolase" evidence="3">
    <location>
        <begin position="25"/>
        <end position="612"/>
    </location>
</feature>
<evidence type="ECO:0000256" key="1">
    <source>
        <dbReference type="ARBA" id="ARBA00005964"/>
    </source>
</evidence>
<dbReference type="InterPro" id="IPR002018">
    <property type="entry name" value="CarbesteraseB"/>
</dbReference>
<dbReference type="InterPro" id="IPR050309">
    <property type="entry name" value="Type-B_Carboxylest/Lipase"/>
</dbReference>
<evidence type="ECO:0000259" key="4">
    <source>
        <dbReference type="Pfam" id="PF00135"/>
    </source>
</evidence>
<dbReference type="Proteomes" id="UP001391051">
    <property type="component" value="Unassembled WGS sequence"/>
</dbReference>
<sequence length="612" mass="65653">MENRLVRLALAAITLAFFATPGFARVANSVNPIVDLGYARYRGYHDIDLDLDVWMGIRYAAPPVGKLRWQAPQPPPCNCSSSNVTSAVDPPPLCPQTGAFGTPAAYGFNSGPGDEDCLYLNVYAPHNAENLPVLVWIHGGGNSAFGASLYDPSTLIHTNNNSFVVVMIQYRLGAFGYLASPEIKANGVLNAGLLDQRFAMQWVKQHISQFGGDGNNVTIGGESSGAGSVMYHAMSYGGSGTIIAASPWTPPTYRYDDETPMGNYKSFAELAGCDAATSELKGRADVFDCLVAADTMALQNASGLVSTTHGYFGTFAFGPVVDNDYIQDLPSKQLLAGQVTGKRILVGNNANEGVPLTNPEVSTKDAYDVFIFRTFTNFTAEDKGNLDSVYQINQAEPGNNDTRFDTIGNQGPTALTVSEMATGLQQTVFNIAAESLFDCPAHWLAEAFSSGTNTSHGSNNRSRQAWKYQYSTTPAYHGADLMSYFPVAAAGTANPQADFDRAIQKIWGNFIVTGSPVISLADAKAGFSNATAPADGDKIDWPAYTLSEPYQMDLNTTGGKVTLTTVTPDLSYYERSGSGIVNTFRLVNATSWEGGRGERCAFWSNVAPRVPY</sequence>
<gene>
    <name evidence="5" type="ORF">PG986_001871</name>
</gene>
<keyword evidence="6" id="KW-1185">Reference proteome</keyword>
<reference evidence="5 6" key="1">
    <citation type="submission" date="2023-01" db="EMBL/GenBank/DDBJ databases">
        <title>Analysis of 21 Apiospora genomes using comparative genomics revels a genus with tremendous synthesis potential of carbohydrate active enzymes and secondary metabolites.</title>
        <authorList>
            <person name="Sorensen T."/>
        </authorList>
    </citation>
    <scope>NUCLEOTIDE SEQUENCE [LARGE SCALE GENOMIC DNA]</scope>
    <source>
        <strain evidence="5 6">CBS 24483</strain>
    </source>
</reference>
<dbReference type="PROSITE" id="PS00122">
    <property type="entry name" value="CARBOXYLESTERASE_B_1"/>
    <property type="match status" value="1"/>
</dbReference>
<feature type="signal peptide" evidence="3">
    <location>
        <begin position="1"/>
        <end position="24"/>
    </location>
</feature>
<dbReference type="InterPro" id="IPR019819">
    <property type="entry name" value="Carboxylesterase_B_CS"/>
</dbReference>
<comment type="similarity">
    <text evidence="1 3">Belongs to the type-B carboxylesterase/lipase family.</text>
</comment>
<dbReference type="GeneID" id="92071155"/>
<organism evidence="5 6">
    <name type="scientific">Apiospora aurea</name>
    <dbReference type="NCBI Taxonomy" id="335848"/>
    <lineage>
        <taxon>Eukaryota</taxon>
        <taxon>Fungi</taxon>
        <taxon>Dikarya</taxon>
        <taxon>Ascomycota</taxon>
        <taxon>Pezizomycotina</taxon>
        <taxon>Sordariomycetes</taxon>
        <taxon>Xylariomycetidae</taxon>
        <taxon>Amphisphaeriales</taxon>
        <taxon>Apiosporaceae</taxon>
        <taxon>Apiospora</taxon>
    </lineage>
</organism>
<dbReference type="Gene3D" id="3.40.50.1820">
    <property type="entry name" value="alpha/beta hydrolase"/>
    <property type="match status" value="1"/>
</dbReference>
<evidence type="ECO:0000256" key="3">
    <source>
        <dbReference type="RuleBase" id="RU361235"/>
    </source>
</evidence>
<evidence type="ECO:0000313" key="6">
    <source>
        <dbReference type="Proteomes" id="UP001391051"/>
    </source>
</evidence>
<dbReference type="InterPro" id="IPR029058">
    <property type="entry name" value="AB_hydrolase_fold"/>
</dbReference>
<keyword evidence="3" id="KW-0732">Signal</keyword>
<dbReference type="PROSITE" id="PS00941">
    <property type="entry name" value="CARBOXYLESTERASE_B_2"/>
    <property type="match status" value="1"/>
</dbReference>
<evidence type="ECO:0000256" key="2">
    <source>
        <dbReference type="ARBA" id="ARBA00022801"/>
    </source>
</evidence>
<proteinExistence type="inferred from homology"/>
<dbReference type="InterPro" id="IPR019826">
    <property type="entry name" value="Carboxylesterase_B_AS"/>
</dbReference>
<keyword evidence="2 3" id="KW-0378">Hydrolase</keyword>
<feature type="domain" description="Carboxylesterase type B" evidence="4">
    <location>
        <begin position="50"/>
        <end position="559"/>
    </location>
</feature>
<protein>
    <recommendedName>
        <fullName evidence="3">Carboxylic ester hydrolase</fullName>
        <ecNumber evidence="3">3.1.1.-</ecNumber>
    </recommendedName>
</protein>
<dbReference type="EC" id="3.1.1.-" evidence="3"/>
<dbReference type="Pfam" id="PF00135">
    <property type="entry name" value="COesterase"/>
    <property type="match status" value="1"/>
</dbReference>
<evidence type="ECO:0000313" key="5">
    <source>
        <dbReference type="EMBL" id="KAK7967594.1"/>
    </source>
</evidence>
<comment type="caution">
    <text evidence="5">The sequence shown here is derived from an EMBL/GenBank/DDBJ whole genome shotgun (WGS) entry which is preliminary data.</text>
</comment>
<dbReference type="RefSeq" id="XP_066706986.1">
    <property type="nucleotide sequence ID" value="XM_066838093.1"/>
</dbReference>
<accession>A0ABR1QY91</accession>
<name>A0ABR1QY91_9PEZI</name>